<evidence type="ECO:0000256" key="1">
    <source>
        <dbReference type="ARBA" id="ARBA00022801"/>
    </source>
</evidence>
<reference evidence="4 5" key="1">
    <citation type="journal article" date="2010" name="Stand. Genomic Sci.">
        <title>Complete genome sequence of Segniliparus rotundus type strain (CDC 1076).</title>
        <authorList>
            <person name="Sikorski J."/>
            <person name="Lapidus A."/>
            <person name="Copeland A."/>
            <person name="Misra M."/>
            <person name="Glavina Del Rio T."/>
            <person name="Nolan M."/>
            <person name="Lucas S."/>
            <person name="Chen F."/>
            <person name="Tice H."/>
            <person name="Cheng J.F."/>
            <person name="Jando M."/>
            <person name="Schneider S."/>
            <person name="Bruce D."/>
            <person name="Goodwin L."/>
            <person name="Pitluck S."/>
            <person name="Liolios K."/>
            <person name="Mikhailova N."/>
            <person name="Pati A."/>
            <person name="Ivanova N."/>
            <person name="Mavromatis K."/>
            <person name="Chen A."/>
            <person name="Palaniappan K."/>
            <person name="Chertkov O."/>
            <person name="Land M."/>
            <person name="Hauser L."/>
            <person name="Chang Y.J."/>
            <person name="Jeffries C.D."/>
            <person name="Brettin T."/>
            <person name="Detter J.C."/>
            <person name="Han C."/>
            <person name="Rohde M."/>
            <person name="Goker M."/>
            <person name="Bristow J."/>
            <person name="Eisen J.A."/>
            <person name="Markowitz V."/>
            <person name="Hugenholtz P."/>
            <person name="Kyrpides N.C."/>
            <person name="Klenk H.P."/>
        </authorList>
    </citation>
    <scope>NUCLEOTIDE SEQUENCE [LARGE SCALE GENOMIC DNA]</scope>
    <source>
        <strain evidence="5">ATCC BAA-972 / CDC 1076 / CIP 108378 / DSM 44985 / JCM 13578</strain>
    </source>
</reference>
<dbReference type="AlphaFoldDB" id="D6ZBN0"/>
<dbReference type="SUPFAM" id="SSF55811">
    <property type="entry name" value="Nudix"/>
    <property type="match status" value="1"/>
</dbReference>
<evidence type="ECO:0000256" key="2">
    <source>
        <dbReference type="SAM" id="MobiDB-lite"/>
    </source>
</evidence>
<dbReference type="RefSeq" id="WP_013139431.1">
    <property type="nucleotide sequence ID" value="NC_014168.1"/>
</dbReference>
<dbReference type="GO" id="GO:0005829">
    <property type="term" value="C:cytosol"/>
    <property type="evidence" value="ECO:0007669"/>
    <property type="project" value="TreeGrafter"/>
</dbReference>
<dbReference type="PANTHER" id="PTHR11839">
    <property type="entry name" value="UDP/ADP-SUGAR PYROPHOSPHATASE"/>
    <property type="match status" value="1"/>
</dbReference>
<dbReference type="PANTHER" id="PTHR11839:SF31">
    <property type="entry name" value="ADP-RIBOSE PYROPHOSPHATASE"/>
    <property type="match status" value="1"/>
</dbReference>
<dbReference type="Pfam" id="PF00293">
    <property type="entry name" value="NUDIX"/>
    <property type="match status" value="1"/>
</dbReference>
<dbReference type="InterPro" id="IPR000086">
    <property type="entry name" value="NUDIX_hydrolase_dom"/>
</dbReference>
<dbReference type="STRING" id="640132.Srot_2545"/>
<dbReference type="Proteomes" id="UP000002247">
    <property type="component" value="Chromosome"/>
</dbReference>
<dbReference type="KEGG" id="srt:Srot_2545"/>
<dbReference type="HOGENOM" id="CLU_062658_5_0_11"/>
<dbReference type="eggNOG" id="COG0494">
    <property type="taxonomic scope" value="Bacteria"/>
</dbReference>
<dbReference type="GO" id="GO:0019693">
    <property type="term" value="P:ribose phosphate metabolic process"/>
    <property type="evidence" value="ECO:0007669"/>
    <property type="project" value="TreeGrafter"/>
</dbReference>
<evidence type="ECO:0000313" key="4">
    <source>
        <dbReference type="EMBL" id="ADG98982.1"/>
    </source>
</evidence>
<proteinExistence type="predicted"/>
<dbReference type="InterPro" id="IPR015797">
    <property type="entry name" value="NUDIX_hydrolase-like_dom_sf"/>
</dbReference>
<feature type="domain" description="Nudix hydrolase" evidence="3">
    <location>
        <begin position="44"/>
        <end position="175"/>
    </location>
</feature>
<dbReference type="PROSITE" id="PS51462">
    <property type="entry name" value="NUDIX"/>
    <property type="match status" value="1"/>
</dbReference>
<dbReference type="GO" id="GO:0016787">
    <property type="term" value="F:hydrolase activity"/>
    <property type="evidence" value="ECO:0007669"/>
    <property type="project" value="UniProtKB-KW"/>
</dbReference>
<sequence length="209" mass="22266">MAEPGRHSFETVSSELVYEGAIIAVRKDEVRMPGGNVAPREVVEHHAAVAVAAVDEHGRIALIHQYRHPLGRRLWELPAGLMDLPGEPAQPAAARELLEETGFTAAQWSVLADVALSPGFTDEVVRVFLATGVAPGERPPAHDEELDVVLSWTPLDEAVARVFSGDIQNATSATGILAAKLALAGSGEPRPGDAPWPGQPTAFARRKAR</sequence>
<keyword evidence="5" id="KW-1185">Reference proteome</keyword>
<dbReference type="GO" id="GO:0006753">
    <property type="term" value="P:nucleoside phosphate metabolic process"/>
    <property type="evidence" value="ECO:0007669"/>
    <property type="project" value="TreeGrafter"/>
</dbReference>
<organism evidence="4 5">
    <name type="scientific">Segniliparus rotundus (strain ATCC BAA-972 / CDC 1076 / CIP 108378 / DSM 44985 / JCM 13578)</name>
    <dbReference type="NCBI Taxonomy" id="640132"/>
    <lineage>
        <taxon>Bacteria</taxon>
        <taxon>Bacillati</taxon>
        <taxon>Actinomycetota</taxon>
        <taxon>Actinomycetes</taxon>
        <taxon>Mycobacteriales</taxon>
        <taxon>Segniliparaceae</taxon>
        <taxon>Segniliparus</taxon>
    </lineage>
</organism>
<evidence type="ECO:0000259" key="3">
    <source>
        <dbReference type="PROSITE" id="PS51462"/>
    </source>
</evidence>
<feature type="region of interest" description="Disordered" evidence="2">
    <location>
        <begin position="186"/>
        <end position="209"/>
    </location>
</feature>
<keyword evidence="1 4" id="KW-0378">Hydrolase</keyword>
<dbReference type="OrthoDB" id="9806150at2"/>
<dbReference type="EMBL" id="CP001958">
    <property type="protein sequence ID" value="ADG98982.1"/>
    <property type="molecule type" value="Genomic_DNA"/>
</dbReference>
<accession>D6ZBN0</accession>
<gene>
    <name evidence="4" type="ordered locus">Srot_2545</name>
</gene>
<name>D6ZBN0_SEGRD</name>
<dbReference type="Gene3D" id="3.90.79.10">
    <property type="entry name" value="Nucleoside Triphosphate Pyrophosphohydrolase"/>
    <property type="match status" value="1"/>
</dbReference>
<protein>
    <submittedName>
        <fullName evidence="4">NUDIX hydrolase</fullName>
    </submittedName>
</protein>
<evidence type="ECO:0000313" key="5">
    <source>
        <dbReference type="Proteomes" id="UP000002247"/>
    </source>
</evidence>